<keyword evidence="2" id="KW-1185">Reference proteome</keyword>
<evidence type="ECO:0000313" key="2">
    <source>
        <dbReference type="Proteomes" id="UP001610563"/>
    </source>
</evidence>
<dbReference type="EMBL" id="JBFTWV010000089">
    <property type="protein sequence ID" value="KAL2787835.1"/>
    <property type="molecule type" value="Genomic_DNA"/>
</dbReference>
<proteinExistence type="predicted"/>
<gene>
    <name evidence="1" type="ORF">BJX66DRAFT_270969</name>
</gene>
<name>A0ABR4FX72_9EURO</name>
<dbReference type="Proteomes" id="UP001610563">
    <property type="component" value="Unassembled WGS sequence"/>
</dbReference>
<accession>A0ABR4FX72</accession>
<reference evidence="1 2" key="1">
    <citation type="submission" date="2024-07" db="EMBL/GenBank/DDBJ databases">
        <title>Section-level genome sequencing and comparative genomics of Aspergillus sections Usti and Cavernicolus.</title>
        <authorList>
            <consortium name="Lawrence Berkeley National Laboratory"/>
            <person name="Nybo J.L."/>
            <person name="Vesth T.C."/>
            <person name="Theobald S."/>
            <person name="Frisvad J.C."/>
            <person name="Larsen T.O."/>
            <person name="Kjaerboelling I."/>
            <person name="Rothschild-Mancinelli K."/>
            <person name="Lyhne E.K."/>
            <person name="Kogle M.E."/>
            <person name="Barry K."/>
            <person name="Clum A."/>
            <person name="Na H."/>
            <person name="Ledsgaard L."/>
            <person name="Lin J."/>
            <person name="Lipzen A."/>
            <person name="Kuo A."/>
            <person name="Riley R."/>
            <person name="Mondo S."/>
            <person name="Labutti K."/>
            <person name="Haridas S."/>
            <person name="Pangalinan J."/>
            <person name="Salamov A.A."/>
            <person name="Simmons B.A."/>
            <person name="Magnuson J.K."/>
            <person name="Chen J."/>
            <person name="Drula E."/>
            <person name="Henrissat B."/>
            <person name="Wiebenga A."/>
            <person name="Lubbers R.J."/>
            <person name="Gomes A.C."/>
            <person name="Makela M.R."/>
            <person name="Stajich J."/>
            <person name="Grigoriev I.V."/>
            <person name="Mortensen U.H."/>
            <person name="De Vries R.P."/>
            <person name="Baker S.E."/>
            <person name="Andersen M.R."/>
        </authorList>
    </citation>
    <scope>NUCLEOTIDE SEQUENCE [LARGE SCALE GENOMIC DNA]</scope>
    <source>
        <strain evidence="1 2">CBS 209.92</strain>
    </source>
</reference>
<comment type="caution">
    <text evidence="1">The sequence shown here is derived from an EMBL/GenBank/DDBJ whole genome shotgun (WGS) entry which is preliminary data.</text>
</comment>
<sequence length="173" mass="17276">MHNLAGGFEQTESKSSQKGRVVEEIPVPWFNAQTGGVMKTNEPTRCQLVVGASALDVAGLLAVVANPLTLGLCGAVARDVADFAAFVALLAVGAVTGHVAETAARVASLLAATEATTATTSETTSVATTLGAVSGNVTDAATLVTLLAASWAVVFTGLRAFAGDVTDTTATVA</sequence>
<evidence type="ECO:0000313" key="1">
    <source>
        <dbReference type="EMBL" id="KAL2787835.1"/>
    </source>
</evidence>
<protein>
    <submittedName>
        <fullName evidence="1">Uncharacterized protein</fullName>
    </submittedName>
</protein>
<organism evidence="1 2">
    <name type="scientific">Aspergillus keveii</name>
    <dbReference type="NCBI Taxonomy" id="714993"/>
    <lineage>
        <taxon>Eukaryota</taxon>
        <taxon>Fungi</taxon>
        <taxon>Dikarya</taxon>
        <taxon>Ascomycota</taxon>
        <taxon>Pezizomycotina</taxon>
        <taxon>Eurotiomycetes</taxon>
        <taxon>Eurotiomycetidae</taxon>
        <taxon>Eurotiales</taxon>
        <taxon>Aspergillaceae</taxon>
        <taxon>Aspergillus</taxon>
        <taxon>Aspergillus subgen. Nidulantes</taxon>
    </lineage>
</organism>